<dbReference type="FunFam" id="3.40.50.12390:FF:000001">
    <property type="entry name" value="5'-3' exoribonuclease"/>
    <property type="match status" value="1"/>
</dbReference>
<dbReference type="Gene3D" id="3.40.50.12390">
    <property type="match status" value="2"/>
</dbReference>
<dbReference type="Pfam" id="PF03159">
    <property type="entry name" value="XRN_N"/>
    <property type="match status" value="1"/>
</dbReference>
<evidence type="ECO:0000313" key="16">
    <source>
        <dbReference type="WBParaSite" id="SRDH1_15460.1"/>
    </source>
</evidence>
<proteinExistence type="inferred from homology"/>
<dbReference type="GO" id="GO:0006397">
    <property type="term" value="P:mRNA processing"/>
    <property type="evidence" value="ECO:0007669"/>
    <property type="project" value="UniProtKB-UniRule"/>
</dbReference>
<keyword evidence="4 11" id="KW-0540">Nuclease</keyword>
<reference evidence="15" key="1">
    <citation type="submission" date="2022-06" db="EMBL/GenBank/DDBJ databases">
        <authorList>
            <person name="Berger JAMES D."/>
            <person name="Berger JAMES D."/>
        </authorList>
    </citation>
    <scope>NUCLEOTIDE SEQUENCE [LARGE SCALE GENOMIC DNA]</scope>
</reference>
<dbReference type="InterPro" id="IPR004859">
    <property type="entry name" value="Xrn1_N"/>
</dbReference>
<evidence type="ECO:0000256" key="9">
    <source>
        <dbReference type="ARBA" id="ARBA00022839"/>
    </source>
</evidence>
<dbReference type="GO" id="GO:0008270">
    <property type="term" value="F:zinc ion binding"/>
    <property type="evidence" value="ECO:0007669"/>
    <property type="project" value="UniProtKB-KW"/>
</dbReference>
<feature type="region of interest" description="Disordered" evidence="12">
    <location>
        <begin position="475"/>
        <end position="504"/>
    </location>
</feature>
<dbReference type="GO" id="GO:0003723">
    <property type="term" value="F:RNA binding"/>
    <property type="evidence" value="ECO:0007669"/>
    <property type="project" value="TreeGrafter"/>
</dbReference>
<evidence type="ECO:0000313" key="15">
    <source>
        <dbReference type="Proteomes" id="UP000050792"/>
    </source>
</evidence>
<feature type="region of interest" description="Disordered" evidence="12">
    <location>
        <begin position="925"/>
        <end position="947"/>
    </location>
</feature>
<comment type="similarity">
    <text evidence="2 11">Belongs to the 5'-3' exonuclease family. XRN2/RAT1 subfamily.</text>
</comment>
<keyword evidence="8" id="KW-0862">Zinc</keyword>
<feature type="region of interest" description="Disordered" evidence="12">
    <location>
        <begin position="609"/>
        <end position="631"/>
    </location>
</feature>
<keyword evidence="15" id="KW-1185">Reference proteome</keyword>
<keyword evidence="5" id="KW-0479">Metal-binding</keyword>
<evidence type="ECO:0000259" key="13">
    <source>
        <dbReference type="Pfam" id="PF03159"/>
    </source>
</evidence>
<evidence type="ECO:0000256" key="7">
    <source>
        <dbReference type="ARBA" id="ARBA00022801"/>
    </source>
</evidence>
<dbReference type="FunFam" id="3.40.50.12390:FF:000003">
    <property type="entry name" value="5'-3' exoribonuclease"/>
    <property type="match status" value="1"/>
</dbReference>
<evidence type="ECO:0000256" key="11">
    <source>
        <dbReference type="PIRNR" id="PIRNR037239"/>
    </source>
</evidence>
<dbReference type="GO" id="GO:0005634">
    <property type="term" value="C:nucleus"/>
    <property type="evidence" value="ECO:0007669"/>
    <property type="project" value="UniProtKB-SubCell"/>
</dbReference>
<comment type="subcellular location">
    <subcellularLocation>
        <location evidence="1">Nucleus</location>
    </subcellularLocation>
</comment>
<dbReference type="InterPro" id="IPR027073">
    <property type="entry name" value="5_3_exoribonuclease"/>
</dbReference>
<feature type="compositionally biased region" description="Polar residues" evidence="12">
    <location>
        <begin position="609"/>
        <end position="623"/>
    </location>
</feature>
<keyword evidence="3 11" id="KW-0507">mRNA processing</keyword>
<reference evidence="16" key="2">
    <citation type="submission" date="2023-11" db="UniProtKB">
        <authorList>
            <consortium name="WormBaseParasite"/>
        </authorList>
    </citation>
    <scope>IDENTIFICATION</scope>
</reference>
<feature type="region of interest" description="Disordered" evidence="12">
    <location>
        <begin position="93"/>
        <end position="112"/>
    </location>
</feature>
<dbReference type="Pfam" id="PF17846">
    <property type="entry name" value="XRN_M"/>
    <property type="match status" value="2"/>
</dbReference>
<dbReference type="EC" id="3.1.13.-" evidence="11"/>
<dbReference type="FunFam" id="1.25.40.1050:FF:000002">
    <property type="entry name" value="5'-3' exoribonuclease"/>
    <property type="match status" value="1"/>
</dbReference>
<keyword evidence="9 11" id="KW-0269">Exonuclease</keyword>
<dbReference type="Proteomes" id="UP000050792">
    <property type="component" value="Unassembled WGS sequence"/>
</dbReference>
<evidence type="ECO:0000256" key="8">
    <source>
        <dbReference type="ARBA" id="ARBA00022833"/>
    </source>
</evidence>
<keyword evidence="6" id="KW-0863">Zinc-finger</keyword>
<evidence type="ECO:0000256" key="3">
    <source>
        <dbReference type="ARBA" id="ARBA00022664"/>
    </source>
</evidence>
<evidence type="ECO:0000256" key="5">
    <source>
        <dbReference type="ARBA" id="ARBA00022723"/>
    </source>
</evidence>
<feature type="region of interest" description="Disordered" evidence="12">
    <location>
        <begin position="1065"/>
        <end position="1084"/>
    </location>
</feature>
<dbReference type="PANTHER" id="PTHR12341">
    <property type="entry name" value="5'-&gt;3' EXORIBONUCLEASE"/>
    <property type="match status" value="1"/>
</dbReference>
<dbReference type="PIRSF" id="PIRSF037239">
    <property type="entry name" value="Exonuclease_Xrn2"/>
    <property type="match status" value="1"/>
</dbReference>
<dbReference type="PANTHER" id="PTHR12341:SF41">
    <property type="entry name" value="5'-3' EXORIBONUCLEASE 2"/>
    <property type="match status" value="1"/>
</dbReference>
<organism evidence="15 16">
    <name type="scientific">Schistosoma rodhaini</name>
    <dbReference type="NCBI Taxonomy" id="6188"/>
    <lineage>
        <taxon>Eukaryota</taxon>
        <taxon>Metazoa</taxon>
        <taxon>Spiralia</taxon>
        <taxon>Lophotrochozoa</taxon>
        <taxon>Platyhelminthes</taxon>
        <taxon>Trematoda</taxon>
        <taxon>Digenea</taxon>
        <taxon>Strigeidida</taxon>
        <taxon>Schistosomatoidea</taxon>
        <taxon>Schistosomatidae</taxon>
        <taxon>Schistosoma</taxon>
    </lineage>
</organism>
<dbReference type="WBParaSite" id="SRDH1_15460.1">
    <property type="protein sequence ID" value="SRDH1_15460.1"/>
    <property type="gene ID" value="SRDH1_15460"/>
</dbReference>
<dbReference type="AlphaFoldDB" id="A0AA85EN14"/>
<evidence type="ECO:0000256" key="12">
    <source>
        <dbReference type="SAM" id="MobiDB-lite"/>
    </source>
</evidence>
<dbReference type="InterPro" id="IPR017151">
    <property type="entry name" value="Xrn2/3/4"/>
</dbReference>
<protein>
    <recommendedName>
        <fullName evidence="11">5'-3' exoribonuclease</fullName>
        <ecNumber evidence="11">3.1.13.-</ecNumber>
    </recommendedName>
</protein>
<feature type="domain" description="Xrn1 helical" evidence="14">
    <location>
        <begin position="389"/>
        <end position="486"/>
    </location>
</feature>
<evidence type="ECO:0000256" key="6">
    <source>
        <dbReference type="ARBA" id="ARBA00022771"/>
    </source>
</evidence>
<keyword evidence="10" id="KW-0539">Nucleus</keyword>
<feature type="domain" description="Xrn1 helical" evidence="14">
    <location>
        <begin position="617"/>
        <end position="928"/>
    </location>
</feature>
<keyword evidence="7 11" id="KW-0378">Hydrolase</keyword>
<dbReference type="Gene3D" id="1.25.40.1050">
    <property type="match status" value="1"/>
</dbReference>
<feature type="domain" description="Xrn1 N-terminal" evidence="13">
    <location>
        <begin position="65"/>
        <end position="319"/>
    </location>
</feature>
<accession>A0AA85EN14</accession>
<dbReference type="GO" id="GO:0004534">
    <property type="term" value="F:5'-3' RNA exonuclease activity"/>
    <property type="evidence" value="ECO:0007669"/>
    <property type="project" value="UniProtKB-UniRule"/>
</dbReference>
<sequence length="1084" mass="123497">MITESKDQTTLNELWIGLVLNSVSCMILVKPLDHLITKSENISMQLRSVRLLKRTLSSAKAYSIMGVPAFFRWLSMKYPSIVTHCVEKRGSVLDDDGNRSPVDTSEPNPNGEEFDNLYLDMNGIIHPCTHPENKPAPKTESEMFAAIFEYIDRLFSIVRPRRVLYMAIDGVAPRAKMNQQRSRRFRAAQEAKEKQITIERLRNELIARGAHLPPSKEEHFDSNCITPGTPFMSRLAVALRGYIYTRLTKDPGWKNLMVFLSDANVPGEGEHKIMDFIRRQRNNPTHDANTKHCLCGADADLIMLGLATHEPYFTIIREEFKPNQPKPCDLCGQMGHEMEDCVGAPKEEDSNECPPPLPSGDVDFIFIRLNVLRQYLAEDLKLAGITFEWDLERVIDDWVFMCFFVGNDFLPHLPSLEIREGAIDRLIDIYKSTVQKTGGWLTDSGRVNLERVQLIMVDLGKMEDEIFKSRRESELQFRNRKRQNSSGNGYNRNQRGFTPQRLDHHPSFEVSQSGFMEPIPLKGRHGIAHPKGHYTNQVVSADELLAARRYQGRCQESVNWVDRNLNNLEAATALKAMLKRDKPIENRTSNDVNSFTVLPKIPRVTSDNNTGPNCVSSGLNNRSGSHRDDEDEMMDAADEVRFWEDGWRSRYYQSKFGVDPTDAPGFCIKVGQEYALGLCWVLAYYYQGCASWDWYFPYHYAPFASDFSKISELDVDFSKKETKPFRPLEQLMSVFPADSRSHVPPAWQDLMTDPDSPIIDFYPTDFKIDLNGKRYLWMGVALLPFVDEVRLLKALDARRNLLTKEEIERNVRGSDQLFCRADHPAGPLLHSLYKVSTEKAEKDDSEEHIIPSWASAIDPRVTFGISGLIWPNKTAYLPGSRVPSAVPGHVPDLKVSEAVSIYFSDPQYPKGFVFPSKLLESVKMPPPVYLQPPQRGRGRGRGSFRTDEHRGRFNANAAMQYYARDSSTDRENTGRDVYSNSPMNRMVMNSLPRYQRSRGGHSQYSSRSDCGKISNIPSNWRPGSFNRHPPQNDAYHRDGPAYRQSSSHAYANPYSVHPPNFSTGLSNSVVRNNRPPWLLPNGRG</sequence>
<comment type="function">
    <text evidence="11">Possesses 5'-&gt;3' exoribonuclease activity. May promote termination of transcription by RNA polymerase II.</text>
</comment>
<evidence type="ECO:0000256" key="1">
    <source>
        <dbReference type="ARBA" id="ARBA00004123"/>
    </source>
</evidence>
<dbReference type="InterPro" id="IPR041412">
    <property type="entry name" value="Xrn1_helical"/>
</dbReference>
<dbReference type="GO" id="GO:0000956">
    <property type="term" value="P:nuclear-transcribed mRNA catabolic process"/>
    <property type="evidence" value="ECO:0007669"/>
    <property type="project" value="TreeGrafter"/>
</dbReference>
<evidence type="ECO:0000256" key="4">
    <source>
        <dbReference type="ARBA" id="ARBA00022722"/>
    </source>
</evidence>
<evidence type="ECO:0000256" key="2">
    <source>
        <dbReference type="ARBA" id="ARBA00006994"/>
    </source>
</evidence>
<feature type="compositionally biased region" description="Polar residues" evidence="12">
    <location>
        <begin position="484"/>
        <end position="497"/>
    </location>
</feature>
<feature type="region of interest" description="Disordered" evidence="12">
    <location>
        <begin position="964"/>
        <end position="1055"/>
    </location>
</feature>
<dbReference type="CDD" id="cd18673">
    <property type="entry name" value="PIN_XRN1-2-like"/>
    <property type="match status" value="1"/>
</dbReference>
<evidence type="ECO:0000259" key="14">
    <source>
        <dbReference type="Pfam" id="PF17846"/>
    </source>
</evidence>
<name>A0AA85EN14_9TREM</name>
<evidence type="ECO:0000256" key="10">
    <source>
        <dbReference type="ARBA" id="ARBA00023242"/>
    </source>
</evidence>